<keyword evidence="1" id="KW-0732">Signal</keyword>
<protein>
    <submittedName>
        <fullName evidence="2">(raccoon dog) hypothetical protein</fullName>
    </submittedName>
</protein>
<dbReference type="InterPro" id="IPR038847">
    <property type="entry name" value="Granulysin-like"/>
</dbReference>
<dbReference type="InterPro" id="IPR011001">
    <property type="entry name" value="Saposin-like"/>
</dbReference>
<organism evidence="2 3">
    <name type="scientific">Nyctereutes procyonoides</name>
    <name type="common">Raccoon dog</name>
    <name type="synonym">Canis procyonoides</name>
    <dbReference type="NCBI Taxonomy" id="34880"/>
    <lineage>
        <taxon>Eukaryota</taxon>
        <taxon>Metazoa</taxon>
        <taxon>Chordata</taxon>
        <taxon>Craniata</taxon>
        <taxon>Vertebrata</taxon>
        <taxon>Euteleostomi</taxon>
        <taxon>Mammalia</taxon>
        <taxon>Eutheria</taxon>
        <taxon>Laurasiatheria</taxon>
        <taxon>Carnivora</taxon>
        <taxon>Caniformia</taxon>
        <taxon>Canidae</taxon>
        <taxon>Nyctereutes</taxon>
    </lineage>
</organism>
<dbReference type="SUPFAM" id="SSF47862">
    <property type="entry name" value="Saposin"/>
    <property type="match status" value="1"/>
</dbReference>
<reference evidence="2" key="1">
    <citation type="submission" date="2020-12" db="EMBL/GenBank/DDBJ databases">
        <authorList>
            <consortium name="Molecular Ecology Group"/>
        </authorList>
    </citation>
    <scope>NUCLEOTIDE SEQUENCE</scope>
    <source>
        <strain evidence="2">TBG_1078</strain>
    </source>
</reference>
<evidence type="ECO:0000256" key="1">
    <source>
        <dbReference type="SAM" id="SignalP"/>
    </source>
</evidence>
<dbReference type="PANTHER" id="PTHR15541:SF2">
    <property type="entry name" value="GRANULYSIN"/>
    <property type="match status" value="1"/>
</dbReference>
<dbReference type="GO" id="GO:0061844">
    <property type="term" value="P:antimicrobial humoral immune response mediated by antimicrobial peptide"/>
    <property type="evidence" value="ECO:0007669"/>
    <property type="project" value="TreeGrafter"/>
</dbReference>
<dbReference type="GO" id="GO:0031640">
    <property type="term" value="P:killing of cells of another organism"/>
    <property type="evidence" value="ECO:0007669"/>
    <property type="project" value="TreeGrafter"/>
</dbReference>
<name>A0A811XRM5_NYCPR</name>
<accession>A0A811XRM5</accession>
<evidence type="ECO:0000313" key="2">
    <source>
        <dbReference type="EMBL" id="CAD7666157.1"/>
    </source>
</evidence>
<evidence type="ECO:0000313" key="3">
    <source>
        <dbReference type="Proteomes" id="UP000645828"/>
    </source>
</evidence>
<dbReference type="EMBL" id="CAJHUB010000469">
    <property type="protein sequence ID" value="CAD7666157.1"/>
    <property type="molecule type" value="Genomic_DNA"/>
</dbReference>
<proteinExistence type="predicted"/>
<dbReference type="GO" id="GO:0044194">
    <property type="term" value="C:cytolytic granule"/>
    <property type="evidence" value="ECO:0007669"/>
    <property type="project" value="TreeGrafter"/>
</dbReference>
<dbReference type="PANTHER" id="PTHR15541">
    <property type="entry name" value="GRANULYSIN RELATED"/>
    <property type="match status" value="1"/>
</dbReference>
<dbReference type="AlphaFoldDB" id="A0A811XRM5"/>
<dbReference type="Gene3D" id="1.10.225.10">
    <property type="entry name" value="Saposin-like"/>
    <property type="match status" value="1"/>
</dbReference>
<dbReference type="GO" id="GO:0042742">
    <property type="term" value="P:defense response to bacterium"/>
    <property type="evidence" value="ECO:0007669"/>
    <property type="project" value="InterPro"/>
</dbReference>
<feature type="signal peptide" evidence="1">
    <location>
        <begin position="1"/>
        <end position="38"/>
    </location>
</feature>
<comment type="caution">
    <text evidence="2">The sequence shown here is derived from an EMBL/GenBank/DDBJ whole genome shotgun (WGS) entry which is preliminary data.</text>
</comment>
<dbReference type="Proteomes" id="UP000645828">
    <property type="component" value="Unassembled WGS sequence"/>
</dbReference>
<sequence length="160" mass="17808">MCSSQEASFHPPSLLLLCSLTLLSFWLSLLTFPTPLEPEPYQAWDPGGLCRQNLIGLTQDRANCPCLLIPSWPGPDQAIDKATTAVCSKIPAVEKICKDILTRFLFRVAQFFLNSDPSRDICVTFRMCRPQVGECQGAGNLLHLGEKHRVSSKHRQLLPS</sequence>
<gene>
    <name evidence="2" type="ORF">NYPRO_LOCUS21</name>
</gene>
<keyword evidence="3" id="KW-1185">Reference proteome</keyword>
<feature type="chain" id="PRO_5033057038" evidence="1">
    <location>
        <begin position="39"/>
        <end position="160"/>
    </location>
</feature>